<gene>
    <name evidence="3" type="ORF">IC608_06585</name>
</gene>
<dbReference type="PANTHER" id="PTHR21240:SF28">
    <property type="entry name" value="ISO-OROTATE DECARBOXYLASE (EUROFUNG)"/>
    <property type="match status" value="1"/>
</dbReference>
<dbReference type="InterPro" id="IPR006680">
    <property type="entry name" value="Amidohydro-rel"/>
</dbReference>
<evidence type="ECO:0000256" key="1">
    <source>
        <dbReference type="ARBA" id="ARBA00023239"/>
    </source>
</evidence>
<dbReference type="Gene3D" id="3.20.20.140">
    <property type="entry name" value="Metal-dependent hydrolases"/>
    <property type="match status" value="1"/>
</dbReference>
<dbReference type="SUPFAM" id="SSF51556">
    <property type="entry name" value="Metallo-dependent hydrolases"/>
    <property type="match status" value="1"/>
</dbReference>
<comment type="caution">
    <text evidence="3">The sequence shown here is derived from an EMBL/GenBank/DDBJ whole genome shotgun (WGS) entry which is preliminary data.</text>
</comment>
<evidence type="ECO:0000313" key="4">
    <source>
        <dbReference type="Proteomes" id="UP000654108"/>
    </source>
</evidence>
<dbReference type="Pfam" id="PF04909">
    <property type="entry name" value="Amidohydro_2"/>
    <property type="match status" value="1"/>
</dbReference>
<dbReference type="GO" id="GO:0016787">
    <property type="term" value="F:hydrolase activity"/>
    <property type="evidence" value="ECO:0007669"/>
    <property type="project" value="InterPro"/>
</dbReference>
<dbReference type="InterPro" id="IPR032466">
    <property type="entry name" value="Metal_Hydrolase"/>
</dbReference>
<proteinExistence type="predicted"/>
<dbReference type="Proteomes" id="UP000654108">
    <property type="component" value="Unassembled WGS sequence"/>
</dbReference>
<protein>
    <submittedName>
        <fullName evidence="3">Amidohydrolase</fullName>
    </submittedName>
</protein>
<accession>A0A927FRY0</accession>
<dbReference type="PANTHER" id="PTHR21240">
    <property type="entry name" value="2-AMINO-3-CARBOXYLMUCONATE-6-SEMIALDEHYDE DECARBOXYLASE"/>
    <property type="match status" value="1"/>
</dbReference>
<dbReference type="GO" id="GO:0016831">
    <property type="term" value="F:carboxy-lyase activity"/>
    <property type="evidence" value="ECO:0007669"/>
    <property type="project" value="InterPro"/>
</dbReference>
<keyword evidence="4" id="KW-1185">Reference proteome</keyword>
<dbReference type="RefSeq" id="WP_191773679.1">
    <property type="nucleotide sequence ID" value="NZ_JACYFU010000001.1"/>
</dbReference>
<evidence type="ECO:0000313" key="3">
    <source>
        <dbReference type="EMBL" id="MBD8065135.1"/>
    </source>
</evidence>
<dbReference type="AlphaFoldDB" id="A0A927FRY0"/>
<sequence length="360" mass="40645">MSQTVQGTSNSGVVDCDIHPAIKSFEDLRPYMSRHWWDYYTTYGLRSRQAFVKGTPYPKIAPSAMRRDAWPETGLPGSDLDMMRRQHLDAHNIQLGVLNPLNPSGGDLNVDFSAALCSATNDWLVDTWTSRESRLKASIMVPYEDGQASAAEIHKRAANKDFVQVLLLSRTTEPLGKRRYWPIFEAASEHGLPVASHVFGYSGHPATSGGHPSFYLEEGAAHPAGIQASIASLIFEGVFERFPNFRFLVIEAGFAWLPALGWRLDKLWHRMRGEVPHVTRPPSQTIKERIWITTQPMEEAPRPHQVVEVMDQIGWDRLMFASDYPHWDFDDPKFGLPPSLAAEQRDKVRFGNALTLYGRS</sequence>
<name>A0A927FRY0_9HYPH</name>
<dbReference type="GO" id="GO:0005737">
    <property type="term" value="C:cytoplasm"/>
    <property type="evidence" value="ECO:0007669"/>
    <property type="project" value="TreeGrafter"/>
</dbReference>
<dbReference type="InterPro" id="IPR032465">
    <property type="entry name" value="ACMSD"/>
</dbReference>
<reference evidence="3" key="1">
    <citation type="submission" date="2020-09" db="EMBL/GenBank/DDBJ databases">
        <title>Genome seq and assembly of Devosia sp.</title>
        <authorList>
            <person name="Chhetri G."/>
        </authorList>
    </citation>
    <scope>NUCLEOTIDE SEQUENCE</scope>
    <source>
        <strain evidence="3">PTR5</strain>
    </source>
</reference>
<keyword evidence="1" id="KW-0456">Lyase</keyword>
<dbReference type="EMBL" id="JACYFU010000001">
    <property type="protein sequence ID" value="MBD8065135.1"/>
    <property type="molecule type" value="Genomic_DNA"/>
</dbReference>
<evidence type="ECO:0000259" key="2">
    <source>
        <dbReference type="Pfam" id="PF04909"/>
    </source>
</evidence>
<feature type="domain" description="Amidohydrolase-related" evidence="2">
    <location>
        <begin position="14"/>
        <end position="359"/>
    </location>
</feature>
<organism evidence="3 4">
    <name type="scientific">Devosia oryzisoli</name>
    <dbReference type="NCBI Taxonomy" id="2774138"/>
    <lineage>
        <taxon>Bacteria</taxon>
        <taxon>Pseudomonadati</taxon>
        <taxon>Pseudomonadota</taxon>
        <taxon>Alphaproteobacteria</taxon>
        <taxon>Hyphomicrobiales</taxon>
        <taxon>Devosiaceae</taxon>
        <taxon>Devosia</taxon>
    </lineage>
</organism>
<dbReference type="GO" id="GO:0019748">
    <property type="term" value="P:secondary metabolic process"/>
    <property type="evidence" value="ECO:0007669"/>
    <property type="project" value="TreeGrafter"/>
</dbReference>